<name>A0A286BMF6_9GAMM</name>
<dbReference type="InterPro" id="IPR040449">
    <property type="entry name" value="Peptidase_S66_N"/>
</dbReference>
<feature type="active site" description="Charge relay system" evidence="6">
    <location>
        <position position="274"/>
    </location>
</feature>
<dbReference type="AlphaFoldDB" id="A0A286BMF6"/>
<proteinExistence type="inferred from homology"/>
<keyword evidence="10" id="KW-1185">Reference proteome</keyword>
<dbReference type="GO" id="GO:0006508">
    <property type="term" value="P:proteolysis"/>
    <property type="evidence" value="ECO:0007669"/>
    <property type="project" value="UniProtKB-KW"/>
</dbReference>
<dbReference type="NCBIfam" id="NF008424">
    <property type="entry name" value="PRK11253.1"/>
    <property type="match status" value="1"/>
</dbReference>
<keyword evidence="4" id="KW-0378">Hydrolase</keyword>
<keyword evidence="5" id="KW-0720">Serine protease</keyword>
<dbReference type="Gene3D" id="3.50.30.60">
    <property type="entry name" value="LD-carboxypeptidase A C-terminal domain-like"/>
    <property type="match status" value="1"/>
</dbReference>
<organism evidence="9 10">
    <name type="scientific">Candidatus Pantoea floridensis</name>
    <dbReference type="NCBI Taxonomy" id="1938870"/>
    <lineage>
        <taxon>Bacteria</taxon>
        <taxon>Pseudomonadati</taxon>
        <taxon>Pseudomonadota</taxon>
        <taxon>Gammaproteobacteria</taxon>
        <taxon>Enterobacterales</taxon>
        <taxon>Erwiniaceae</taxon>
        <taxon>Pantoea</taxon>
    </lineage>
</organism>
<dbReference type="InterPro" id="IPR029062">
    <property type="entry name" value="Class_I_gatase-like"/>
</dbReference>
<evidence type="ECO:0000256" key="1">
    <source>
        <dbReference type="ARBA" id="ARBA00010233"/>
    </source>
</evidence>
<feature type="active site" description="Charge relay system" evidence="6">
    <location>
        <position position="204"/>
    </location>
</feature>
<dbReference type="RefSeq" id="WP_097094201.1">
    <property type="nucleotide sequence ID" value="NZ_OCMY01000001.1"/>
</dbReference>
<keyword evidence="2 9" id="KW-0121">Carboxypeptidase</keyword>
<dbReference type="InterPro" id="IPR027461">
    <property type="entry name" value="Carboxypeptidase_A_C_sf"/>
</dbReference>
<dbReference type="SUPFAM" id="SSF52317">
    <property type="entry name" value="Class I glutamine amidotransferase-like"/>
    <property type="match status" value="1"/>
</dbReference>
<dbReference type="PIRSF" id="PIRSF028757">
    <property type="entry name" value="LD-carboxypeptidase"/>
    <property type="match status" value="1"/>
</dbReference>
<dbReference type="SUPFAM" id="SSF141986">
    <property type="entry name" value="LD-carboxypeptidase A C-terminal domain-like"/>
    <property type="match status" value="1"/>
</dbReference>
<dbReference type="OrthoDB" id="9807329at2"/>
<dbReference type="PANTHER" id="PTHR30237:SF2">
    <property type="entry name" value="MUREIN TETRAPEPTIDE CARBOXYPEPTIDASE"/>
    <property type="match status" value="1"/>
</dbReference>
<evidence type="ECO:0000313" key="10">
    <source>
        <dbReference type="Proteomes" id="UP000219271"/>
    </source>
</evidence>
<dbReference type="Pfam" id="PF02016">
    <property type="entry name" value="Peptidase_S66"/>
    <property type="match status" value="1"/>
</dbReference>
<accession>A0A286BMF6</accession>
<feature type="domain" description="LD-carboxypeptidase N-terminal" evidence="7">
    <location>
        <begin position="8"/>
        <end position="129"/>
    </location>
</feature>
<evidence type="ECO:0000256" key="5">
    <source>
        <dbReference type="ARBA" id="ARBA00022825"/>
    </source>
</evidence>
<evidence type="ECO:0000256" key="2">
    <source>
        <dbReference type="ARBA" id="ARBA00022645"/>
    </source>
</evidence>
<keyword evidence="3" id="KW-0645">Protease</keyword>
<dbReference type="Pfam" id="PF17676">
    <property type="entry name" value="Peptidase_S66C"/>
    <property type="match status" value="1"/>
</dbReference>
<comment type="similarity">
    <text evidence="1">Belongs to the peptidase S66 family.</text>
</comment>
<gene>
    <name evidence="9" type="ORF">SAMN06273570_0221</name>
</gene>
<dbReference type="InterPro" id="IPR040921">
    <property type="entry name" value="Peptidase_S66C"/>
</dbReference>
<dbReference type="InterPro" id="IPR027478">
    <property type="entry name" value="LdcA_N"/>
</dbReference>
<feature type="active site" description="Nucleophile" evidence="6">
    <location>
        <position position="109"/>
    </location>
</feature>
<evidence type="ECO:0000313" key="9">
    <source>
        <dbReference type="EMBL" id="SOD35336.1"/>
    </source>
</evidence>
<evidence type="ECO:0000259" key="7">
    <source>
        <dbReference type="Pfam" id="PF02016"/>
    </source>
</evidence>
<evidence type="ECO:0000259" key="8">
    <source>
        <dbReference type="Pfam" id="PF17676"/>
    </source>
</evidence>
<reference evidence="10" key="1">
    <citation type="submission" date="2017-09" db="EMBL/GenBank/DDBJ databases">
        <authorList>
            <person name="Varghese N."/>
            <person name="Submissions S."/>
        </authorList>
    </citation>
    <scope>NUCLEOTIDE SEQUENCE [LARGE SCALE GENOMIC DNA]</scope>
    <source>
        <strain evidence="10">JKS000234</strain>
    </source>
</reference>
<dbReference type="GO" id="GO:0004180">
    <property type="term" value="F:carboxypeptidase activity"/>
    <property type="evidence" value="ECO:0007669"/>
    <property type="project" value="UniProtKB-KW"/>
</dbReference>
<evidence type="ECO:0000256" key="4">
    <source>
        <dbReference type="ARBA" id="ARBA00022801"/>
    </source>
</evidence>
<dbReference type="PANTHER" id="PTHR30237">
    <property type="entry name" value="MURAMOYLTETRAPEPTIDE CARBOXYPEPTIDASE"/>
    <property type="match status" value="1"/>
</dbReference>
<protein>
    <submittedName>
        <fullName evidence="9">Muramoyltetrapeptide carboxypeptidase</fullName>
    </submittedName>
</protein>
<dbReference type="Proteomes" id="UP000219271">
    <property type="component" value="Unassembled WGS sequence"/>
</dbReference>
<feature type="domain" description="LD-carboxypeptidase C-terminal" evidence="8">
    <location>
        <begin position="174"/>
        <end position="289"/>
    </location>
</feature>
<dbReference type="GO" id="GO:0008236">
    <property type="term" value="F:serine-type peptidase activity"/>
    <property type="evidence" value="ECO:0007669"/>
    <property type="project" value="UniProtKB-KW"/>
</dbReference>
<sequence length="307" mass="33879">MFTPRTLRLIAPSGYCHNQDAAQRAVSRLQAAGHHLQNQSAITRRYQRFAGDDAQRLNDINELATLEPLPDIMLAVRGGYGASRLLDKIDYIGLQRRLLNQPVALCGHSDFTAIQLALLAQTGLITFNGPMLAGNFGAEALSEFTQYHFWQALTSPTVNVSWPSESPDRGRWHGTLWGGNLAMICSLIGTPWMPQIEGGILVIEDVNEHPFRIERMLIQLQQSGILPRQKAIITGSFTSTSLSAYDNGFDFSTVWQRVRDEYHIPVISDLAFGHDADTVTLPLGASATLQIESGEAQLAFTGHPTLR</sequence>
<dbReference type="EMBL" id="OCMY01000001">
    <property type="protein sequence ID" value="SOD35336.1"/>
    <property type="molecule type" value="Genomic_DNA"/>
</dbReference>
<dbReference type="Gene3D" id="3.40.50.10740">
    <property type="entry name" value="Class I glutamine amidotransferase-like"/>
    <property type="match status" value="1"/>
</dbReference>
<dbReference type="CDD" id="cd07025">
    <property type="entry name" value="Peptidase_S66"/>
    <property type="match status" value="1"/>
</dbReference>
<evidence type="ECO:0000256" key="6">
    <source>
        <dbReference type="PIRSR" id="PIRSR028757-1"/>
    </source>
</evidence>
<dbReference type="InterPro" id="IPR003507">
    <property type="entry name" value="S66_fam"/>
</dbReference>
<evidence type="ECO:0000256" key="3">
    <source>
        <dbReference type="ARBA" id="ARBA00022670"/>
    </source>
</evidence>